<proteinExistence type="inferred from homology"/>
<dbReference type="Pfam" id="PF14543">
    <property type="entry name" value="TAXi_N"/>
    <property type="match status" value="2"/>
</dbReference>
<evidence type="ECO:0000313" key="5">
    <source>
        <dbReference type="Proteomes" id="UP000011115"/>
    </source>
</evidence>
<dbReference type="AlphaFoldDB" id="M1CMF3"/>
<dbReference type="Gene3D" id="2.40.70.10">
    <property type="entry name" value="Acid Proteases"/>
    <property type="match status" value="4"/>
</dbReference>
<dbReference type="InterPro" id="IPR032861">
    <property type="entry name" value="TAXi_N"/>
</dbReference>
<dbReference type="GO" id="GO:0006508">
    <property type="term" value="P:proteolysis"/>
    <property type="evidence" value="ECO:0007669"/>
    <property type="project" value="InterPro"/>
</dbReference>
<sequence length="881" mass="99505">MSLDPSKLPDPPMPSYAFTIYHRDVFEKSKFKNYDSLLKNRLARCEDRANYIASILEDNNNVKEGANFKILEKAPKSTSVYFAHGEYVASFLLGSSEVKTLLQIDTGSDLVWWQCGPCEANKCYKQVDPLYFPTNSKTYRKIDCILHGSRCLDDVDKTYKCNAYNNECTYDIRFVSGQRSKGFMGDDVITFVLDHRPIRVTFGCGKDQMGRASFSGYYSGMVGLGRRVNVGSYSLPSQFEADLMSICLPGFFSGKSSSLSFHTATWPRTTSAKLLQNYKFPLFYYVNLYKVFINDKEIPVHPSWWTFTKGGGGGVLVDTGTFISRFPQDLYTVFRYIFRSEIKDIPLVESPYKSLDTCVKADPSGRELYFPVVKLYFGDVNPKNMLLLAKERVMIHFDGYYCLAFMGWNRSHSIIGTNQLQGATITNFPPDFSYVFRDTFREEVKDIPLYDAPLGSFDTCYMVDPDLGVKSLHGLPVHAPIGPECEGVVTVGWNGNVTRPHGARESKRENGKVPTSTSIEFANGEYVASFILGTDQIKRLLLIDTGSDLTWWQCGPCRPNKCYEQKHEPLYDFTKSKTYRKLDCLAQSTSCVYKSKVYDCIPYDNTCIYDYKYADGSRTRGWIADEVITFVLDSNPVKILFGCGRDQTNGTAFSGEYSGIAGLGRRVNIGSYSLPSQLKADIMALCLPEFYSTKPSTLSFHTTPYKKKTSARLIPNYKLPTFYFVNLYKVLINDKEVPSFPSFSLNIGNGMTGGCIVDTGSIVTNFPADFYDEFRDTFRKEAGDIPLYDAPYGDFDTCYMVDPGVVPTFPVVKMYFDHQNPENLLLLEQKRVVVHERGLFCLAFIPWDQNIAIIGSYQLQGIGLTFDTATDTLSFELDACN</sequence>
<protein>
    <submittedName>
        <fullName evidence="4">Aspartyl protease family protein</fullName>
    </submittedName>
</protein>
<dbReference type="Pfam" id="PF14541">
    <property type="entry name" value="TAXi_C"/>
    <property type="match status" value="2"/>
</dbReference>
<keyword evidence="5" id="KW-1185">Reference proteome</keyword>
<accession>M1CMF3</accession>
<dbReference type="SUPFAM" id="SSF50630">
    <property type="entry name" value="Acid proteases"/>
    <property type="match status" value="2"/>
</dbReference>
<comment type="similarity">
    <text evidence="1">Belongs to the peptidase A1 family.</text>
</comment>
<dbReference type="PaxDb" id="4113-PGSC0003DMT400070609"/>
<feature type="active site" evidence="2">
    <location>
        <position position="544"/>
    </location>
</feature>
<dbReference type="InParanoid" id="M1CMF3"/>
<dbReference type="PANTHER" id="PTHR13683:SF850">
    <property type="entry name" value="PEPTIDASE A1 DOMAIN-CONTAINING PROTEIN"/>
    <property type="match status" value="1"/>
</dbReference>
<dbReference type="HOGENOM" id="CLU_326907_0_0_1"/>
<reference evidence="5" key="1">
    <citation type="journal article" date="2011" name="Nature">
        <title>Genome sequence and analysis of the tuber crop potato.</title>
        <authorList>
            <consortium name="The Potato Genome Sequencing Consortium"/>
        </authorList>
    </citation>
    <scope>NUCLEOTIDE SEQUENCE [LARGE SCALE GENOMIC DNA]</scope>
    <source>
        <strain evidence="5">cv. DM1-3 516 R44</strain>
    </source>
</reference>
<dbReference type="PROSITE" id="PS51767">
    <property type="entry name" value="PEPTIDASE_A1"/>
    <property type="match status" value="2"/>
</dbReference>
<dbReference type="Proteomes" id="UP000011115">
    <property type="component" value="Unassembled WGS sequence"/>
</dbReference>
<reference evidence="4" key="2">
    <citation type="submission" date="2015-06" db="UniProtKB">
        <authorList>
            <consortium name="EnsemblPlants"/>
        </authorList>
    </citation>
    <scope>IDENTIFICATION</scope>
    <source>
        <strain evidence="4">DM1-3 516 R44</strain>
    </source>
</reference>
<organism evidence="4 5">
    <name type="scientific">Solanum tuberosum</name>
    <name type="common">Potato</name>
    <dbReference type="NCBI Taxonomy" id="4113"/>
    <lineage>
        <taxon>Eukaryota</taxon>
        <taxon>Viridiplantae</taxon>
        <taxon>Streptophyta</taxon>
        <taxon>Embryophyta</taxon>
        <taxon>Tracheophyta</taxon>
        <taxon>Spermatophyta</taxon>
        <taxon>Magnoliopsida</taxon>
        <taxon>eudicotyledons</taxon>
        <taxon>Gunneridae</taxon>
        <taxon>Pentapetalae</taxon>
        <taxon>asterids</taxon>
        <taxon>lamiids</taxon>
        <taxon>Solanales</taxon>
        <taxon>Solanaceae</taxon>
        <taxon>Solanoideae</taxon>
        <taxon>Solaneae</taxon>
        <taxon>Solanum</taxon>
    </lineage>
</organism>
<dbReference type="InterPro" id="IPR032799">
    <property type="entry name" value="TAXi_C"/>
</dbReference>
<dbReference type="InterPro" id="IPR033121">
    <property type="entry name" value="PEPTIDASE_A1"/>
</dbReference>
<evidence type="ECO:0000259" key="3">
    <source>
        <dbReference type="PROSITE" id="PS51767"/>
    </source>
</evidence>
<dbReference type="PANTHER" id="PTHR13683">
    <property type="entry name" value="ASPARTYL PROTEASES"/>
    <property type="match status" value="1"/>
</dbReference>
<name>M1CMF3_SOLTU</name>
<dbReference type="eggNOG" id="KOG1339">
    <property type="taxonomic scope" value="Eukaryota"/>
</dbReference>
<evidence type="ECO:0000256" key="1">
    <source>
        <dbReference type="ARBA" id="ARBA00007447"/>
    </source>
</evidence>
<dbReference type="GO" id="GO:0004190">
    <property type="term" value="F:aspartic-type endopeptidase activity"/>
    <property type="evidence" value="ECO:0007669"/>
    <property type="project" value="InterPro"/>
</dbReference>
<feature type="domain" description="Peptidase A1" evidence="3">
    <location>
        <begin position="87"/>
        <end position="437"/>
    </location>
</feature>
<dbReference type="InterPro" id="IPR021109">
    <property type="entry name" value="Peptidase_aspartic_dom_sf"/>
</dbReference>
<dbReference type="InterPro" id="IPR001461">
    <property type="entry name" value="Aspartic_peptidase_A1"/>
</dbReference>
<evidence type="ECO:0000256" key="2">
    <source>
        <dbReference type="PIRSR" id="PIRSR601461-1"/>
    </source>
</evidence>
<feature type="domain" description="Peptidase A1" evidence="3">
    <location>
        <begin position="526"/>
        <end position="876"/>
    </location>
</feature>
<feature type="active site" evidence="2">
    <location>
        <position position="758"/>
    </location>
</feature>
<evidence type="ECO:0000313" key="4">
    <source>
        <dbReference type="EnsemblPlants" id="PGSC0003DMT400070609"/>
    </source>
</evidence>
<dbReference type="EnsemblPlants" id="PGSC0003DMT400070609">
    <property type="protein sequence ID" value="PGSC0003DMT400070609"/>
    <property type="gene ID" value="PGSC0003DMG400027447"/>
</dbReference>
<dbReference type="Gramene" id="PGSC0003DMT400070609">
    <property type="protein sequence ID" value="PGSC0003DMT400070609"/>
    <property type="gene ID" value="PGSC0003DMG400027447"/>
</dbReference>
<dbReference type="FunFam" id="2.40.70.10:FF:000021">
    <property type="entry name" value="Aspartyl protease AED1"/>
    <property type="match status" value="1"/>
</dbReference>